<feature type="domain" description="Nuclear receptor" evidence="10">
    <location>
        <begin position="57"/>
        <end position="134"/>
    </location>
</feature>
<dbReference type="InterPro" id="IPR013088">
    <property type="entry name" value="Znf_NHR/GATA"/>
</dbReference>
<dbReference type="GO" id="GO:0045944">
    <property type="term" value="P:positive regulation of transcription by RNA polymerase II"/>
    <property type="evidence" value="ECO:0007669"/>
    <property type="project" value="TreeGrafter"/>
</dbReference>
<evidence type="ECO:0000256" key="8">
    <source>
        <dbReference type="ARBA" id="ARBA00023242"/>
    </source>
</evidence>
<dbReference type="PANTHER" id="PTHR24082:SF283">
    <property type="entry name" value="NUCLEAR HORMONE RECEPTOR HR96"/>
    <property type="match status" value="1"/>
</dbReference>
<keyword evidence="1" id="KW-0479">Metal-binding</keyword>
<dbReference type="Proteomes" id="UP000663877">
    <property type="component" value="Unassembled WGS sequence"/>
</dbReference>
<evidence type="ECO:0000259" key="10">
    <source>
        <dbReference type="PROSITE" id="PS51030"/>
    </source>
</evidence>
<dbReference type="GO" id="GO:0000122">
    <property type="term" value="P:negative regulation of transcription by RNA polymerase II"/>
    <property type="evidence" value="ECO:0007669"/>
    <property type="project" value="TreeGrafter"/>
</dbReference>
<dbReference type="PROSITE" id="PS51030">
    <property type="entry name" value="NUCLEAR_REC_DBD_2"/>
    <property type="match status" value="1"/>
</dbReference>
<evidence type="ECO:0000256" key="6">
    <source>
        <dbReference type="ARBA" id="ARBA00023163"/>
    </source>
</evidence>
<feature type="region of interest" description="Disordered" evidence="9">
    <location>
        <begin position="1"/>
        <end position="20"/>
    </location>
</feature>
<feature type="compositionally biased region" description="Polar residues" evidence="9">
    <location>
        <begin position="802"/>
        <end position="818"/>
    </location>
</feature>
<dbReference type="InterPro" id="IPR050234">
    <property type="entry name" value="Nuclear_hormone_rcpt_NR1"/>
</dbReference>
<dbReference type="GO" id="GO:0004879">
    <property type="term" value="F:nuclear receptor activity"/>
    <property type="evidence" value="ECO:0007669"/>
    <property type="project" value="TreeGrafter"/>
</dbReference>
<dbReference type="SUPFAM" id="SSF57716">
    <property type="entry name" value="Glucocorticoid receptor-like (DNA-binding domain)"/>
    <property type="match status" value="1"/>
</dbReference>
<accession>A0A815AL30</accession>
<sequence length="1044" mass="120622">MAENNIRLRKRPLHRPRISKRSISSDISNDSFCFESDNQQQQQTQQRSLYVRKKVEGLICSICEGLAHGYNFDAITCESCKAFFRRNALKADGISKCRINNGQCKITVSTRKQCKACRLAKCFDNGMRADWILTDEERSNKRLKIEENRRLRQMLYPDSPEIDKIEIMQTIIESCDLDEVEEDDNHDINPSVSSFATPLTSSSSSSLTSNDLIKIQQIEQAYIDSIRLTSLSSDFPPYPQSAPVNTTPNLFNFLTNILATRLITYLKLLPEFSSLNSHDKLILTKFNTFTLTYIRATLNYDPSTDIYHEPNTDECVFLNEDIIQCHSSLHQYKLTINCIKNLLKASLNDRFLLQVLLIIMALSKGSSICTNFDEMEPIAQDILSIYHAQNVFVDLLWKYCENKFGFSTTVKTWLNLTIYSMDTHLQAYDFRHRAFKNHAISDQLLPLIKSVLKKILIDKGIKQAWNRRYSNQVHSGVRVKIQRKDNQQIQSKSKSTLSDTTNHIQSMLKRLWIESETSVLKQKPVLNNSFRDKNMISIGIQTVGIRKIDQQTSCNIIRSIVEKNRSSSTSLSETLTSDENSTCTNNSLTETSTVSSTTSNTKKNKNRNNNAIDNDIECNDNQITIKEFITEKSKIQLSLNNQQDITHGYPQSSLLSRKKRFFDRFLNLFSFLQLSSFKQDQICIPINPVITDADQNKGNKIVQPLTSRCRRRSINRNFNCNSLIQPKTNYTQIETEENSSSKLNNYLEQKISKYSKSDTSILINKQINNSHSQKRRSCRSNKINRRKHKYRRHRKKQKYIQSSHSQLTISSTDNNQSKLHNEENLEVKQISVTHSDIEKNPSEKCDDNLTIEVIPSNDYQHYSFHPSIDLIRLRVKNKNLISTLSKSNIPRISIDHVDDKIQIHQMNLVNEFKSLLEQTKNIHINNNAFDDDLSINTSPIPFKKNIEVGKNQNENKYQRTSILSSDSQSILTENKSIDMSQEIQEQNKIIQEGVDQLIRYQKYARQYKLKSNKAVKQFLIKSKALSSESLYKLSINNEPYLIHK</sequence>
<keyword evidence="2" id="KW-0863">Zinc-finger</keyword>
<organism evidence="11 14">
    <name type="scientific">Adineta steineri</name>
    <dbReference type="NCBI Taxonomy" id="433720"/>
    <lineage>
        <taxon>Eukaryota</taxon>
        <taxon>Metazoa</taxon>
        <taxon>Spiralia</taxon>
        <taxon>Gnathifera</taxon>
        <taxon>Rotifera</taxon>
        <taxon>Eurotatoria</taxon>
        <taxon>Bdelloidea</taxon>
        <taxon>Adinetida</taxon>
        <taxon>Adinetidae</taxon>
        <taxon>Adineta</taxon>
    </lineage>
</organism>
<keyword evidence="4" id="KW-0805">Transcription regulation</keyword>
<keyword evidence="13" id="KW-1185">Reference proteome</keyword>
<dbReference type="InterPro" id="IPR001628">
    <property type="entry name" value="Znf_hrmn_rcpt"/>
</dbReference>
<evidence type="ECO:0000256" key="7">
    <source>
        <dbReference type="ARBA" id="ARBA00023170"/>
    </source>
</evidence>
<keyword evidence="3" id="KW-0862">Zinc</keyword>
<evidence type="ECO:0000313" key="14">
    <source>
        <dbReference type="Proteomes" id="UP000663877"/>
    </source>
</evidence>
<evidence type="ECO:0000313" key="12">
    <source>
        <dbReference type="EMBL" id="CAF1546092.1"/>
    </source>
</evidence>
<dbReference type="Proteomes" id="UP000663832">
    <property type="component" value="Unassembled WGS sequence"/>
</dbReference>
<dbReference type="SMART" id="SM00399">
    <property type="entry name" value="ZnF_C4"/>
    <property type="match status" value="1"/>
</dbReference>
<evidence type="ECO:0000313" key="13">
    <source>
        <dbReference type="Proteomes" id="UP000663832"/>
    </source>
</evidence>
<reference evidence="11" key="1">
    <citation type="submission" date="2021-02" db="EMBL/GenBank/DDBJ databases">
        <authorList>
            <person name="Nowell W R."/>
        </authorList>
    </citation>
    <scope>NUCLEOTIDE SEQUENCE</scope>
</reference>
<dbReference type="GO" id="GO:0000978">
    <property type="term" value="F:RNA polymerase II cis-regulatory region sequence-specific DNA binding"/>
    <property type="evidence" value="ECO:0007669"/>
    <property type="project" value="TreeGrafter"/>
</dbReference>
<evidence type="ECO:0000256" key="2">
    <source>
        <dbReference type="ARBA" id="ARBA00022771"/>
    </source>
</evidence>
<dbReference type="InterPro" id="IPR035500">
    <property type="entry name" value="NHR-like_dom_sf"/>
</dbReference>
<comment type="caution">
    <text evidence="11">The sequence shown here is derived from an EMBL/GenBank/DDBJ whole genome shotgun (WGS) entry which is preliminary data.</text>
</comment>
<dbReference type="GO" id="GO:0008270">
    <property type="term" value="F:zinc ion binding"/>
    <property type="evidence" value="ECO:0007669"/>
    <property type="project" value="UniProtKB-KW"/>
</dbReference>
<feature type="compositionally biased region" description="Basic residues" evidence="9">
    <location>
        <begin position="7"/>
        <end position="20"/>
    </location>
</feature>
<keyword evidence="5" id="KW-0238">DNA-binding</keyword>
<keyword evidence="8" id="KW-0539">Nucleus</keyword>
<dbReference type="Pfam" id="PF00105">
    <property type="entry name" value="zf-C4"/>
    <property type="match status" value="1"/>
</dbReference>
<feature type="region of interest" description="Disordered" evidence="9">
    <location>
        <begin position="767"/>
        <end position="822"/>
    </location>
</feature>
<feature type="compositionally biased region" description="Low complexity" evidence="9">
    <location>
        <begin position="568"/>
        <end position="601"/>
    </location>
</feature>
<keyword evidence="6" id="KW-0804">Transcription</keyword>
<evidence type="ECO:0000313" key="11">
    <source>
        <dbReference type="EMBL" id="CAF1257445.1"/>
    </source>
</evidence>
<dbReference type="GO" id="GO:0030154">
    <property type="term" value="P:cell differentiation"/>
    <property type="evidence" value="ECO:0007669"/>
    <property type="project" value="TreeGrafter"/>
</dbReference>
<dbReference type="Gene3D" id="3.30.50.10">
    <property type="entry name" value="Erythroid Transcription Factor GATA-1, subunit A"/>
    <property type="match status" value="1"/>
</dbReference>
<evidence type="ECO:0000256" key="9">
    <source>
        <dbReference type="SAM" id="MobiDB-lite"/>
    </source>
</evidence>
<dbReference type="PRINTS" id="PR00047">
    <property type="entry name" value="STROIDFINGER"/>
</dbReference>
<evidence type="ECO:0000256" key="1">
    <source>
        <dbReference type="ARBA" id="ARBA00022723"/>
    </source>
</evidence>
<dbReference type="EMBL" id="CAJNOI010000364">
    <property type="protein sequence ID" value="CAF1257445.1"/>
    <property type="molecule type" value="Genomic_DNA"/>
</dbReference>
<feature type="compositionally biased region" description="Basic residues" evidence="9">
    <location>
        <begin position="772"/>
        <end position="798"/>
    </location>
</feature>
<evidence type="ECO:0000256" key="5">
    <source>
        <dbReference type="ARBA" id="ARBA00023125"/>
    </source>
</evidence>
<proteinExistence type="predicted"/>
<dbReference type="Gene3D" id="1.10.565.10">
    <property type="entry name" value="Retinoid X Receptor"/>
    <property type="match status" value="1"/>
</dbReference>
<evidence type="ECO:0000256" key="3">
    <source>
        <dbReference type="ARBA" id="ARBA00022833"/>
    </source>
</evidence>
<keyword evidence="7" id="KW-0675">Receptor</keyword>
<dbReference type="AlphaFoldDB" id="A0A815AL30"/>
<dbReference type="OrthoDB" id="6352325at2759"/>
<dbReference type="EMBL" id="CAJNOM010000703">
    <property type="protein sequence ID" value="CAF1546092.1"/>
    <property type="molecule type" value="Genomic_DNA"/>
</dbReference>
<evidence type="ECO:0000256" key="4">
    <source>
        <dbReference type="ARBA" id="ARBA00023015"/>
    </source>
</evidence>
<protein>
    <recommendedName>
        <fullName evidence="10">Nuclear receptor domain-containing protein</fullName>
    </recommendedName>
</protein>
<dbReference type="PANTHER" id="PTHR24082">
    <property type="entry name" value="NUCLEAR HORMONE RECEPTOR"/>
    <property type="match status" value="1"/>
</dbReference>
<dbReference type="SUPFAM" id="SSF48508">
    <property type="entry name" value="Nuclear receptor ligand-binding domain"/>
    <property type="match status" value="1"/>
</dbReference>
<gene>
    <name evidence="11" type="ORF">BJG266_LOCUS29935</name>
    <name evidence="12" type="ORF">QVE165_LOCUS46689</name>
</gene>
<feature type="region of interest" description="Disordered" evidence="9">
    <location>
        <begin position="568"/>
        <end position="610"/>
    </location>
</feature>
<name>A0A815AL30_9BILA</name>